<protein>
    <submittedName>
        <fullName evidence="1">SUKH-3 domain-containing protein</fullName>
    </submittedName>
</protein>
<reference evidence="1 2" key="1">
    <citation type="journal article" date="2015" name="Int. J. Syst. Evol. Microbiol.">
        <title>Amycolatopsis rhabdoformis sp. nov., an actinomycete isolated from a tropical forest soil.</title>
        <authorList>
            <person name="Souza W.R."/>
            <person name="Silva R.E."/>
            <person name="Goodfellow M."/>
            <person name="Busarakam K."/>
            <person name="Figueiro F.S."/>
            <person name="Ferreira D."/>
            <person name="Rodrigues-Filho E."/>
            <person name="Moraes L.A.B."/>
            <person name="Zucchi T.D."/>
        </authorList>
    </citation>
    <scope>NUCLEOTIDE SEQUENCE [LARGE SCALE GENOMIC DNA]</scope>
    <source>
        <strain evidence="1 2">NCIMB 14900</strain>
    </source>
</reference>
<dbReference type="RefSeq" id="WP_326568909.1">
    <property type="nucleotide sequence ID" value="NZ_CP142149.1"/>
</dbReference>
<evidence type="ECO:0000313" key="2">
    <source>
        <dbReference type="Proteomes" id="UP001330812"/>
    </source>
</evidence>
<organism evidence="1 2">
    <name type="scientific">Amycolatopsis rhabdoformis</name>
    <dbReference type="NCBI Taxonomy" id="1448059"/>
    <lineage>
        <taxon>Bacteria</taxon>
        <taxon>Bacillati</taxon>
        <taxon>Actinomycetota</taxon>
        <taxon>Actinomycetes</taxon>
        <taxon>Pseudonocardiales</taxon>
        <taxon>Pseudonocardiaceae</taxon>
        <taxon>Amycolatopsis</taxon>
    </lineage>
</organism>
<dbReference type="EMBL" id="CP142149">
    <property type="protein sequence ID" value="WSE29952.1"/>
    <property type="molecule type" value="Genomic_DNA"/>
</dbReference>
<gene>
    <name evidence="1" type="ORF">VSH64_45390</name>
</gene>
<dbReference type="Pfam" id="PF14433">
    <property type="entry name" value="SUKH-3"/>
    <property type="match status" value="1"/>
</dbReference>
<proteinExistence type="predicted"/>
<name>A0ABZ1I6H5_9PSEU</name>
<accession>A0ABZ1I6H5</accession>
<dbReference type="InterPro" id="IPR025850">
    <property type="entry name" value="SUKH-3"/>
</dbReference>
<sequence>MSGGPADFTSPLNPATVSALRLAGWHPGRHLDVSSDIQSLEAQGYTPSAAATEFLASFQGLKIGPAREDGPNFLNGEPFFVDAVGVGARHQGESSAIASAMGGSWFPIGWWLSYSHVFMRPDGALAAYANGLIWSIGSTPGEGLDLMVSADRPLICVQAPPGMKPWPRGGSPAHRA</sequence>
<evidence type="ECO:0000313" key="1">
    <source>
        <dbReference type="EMBL" id="WSE29952.1"/>
    </source>
</evidence>
<dbReference type="Proteomes" id="UP001330812">
    <property type="component" value="Chromosome"/>
</dbReference>
<keyword evidence="2" id="KW-1185">Reference proteome</keyword>